<gene>
    <name evidence="3" type="ORF">E4A49_09645</name>
    <name evidence="2" type="ORF">FM125_03355</name>
</gene>
<evidence type="ECO:0000313" key="2">
    <source>
        <dbReference type="EMBL" id="SJN20958.1"/>
    </source>
</evidence>
<keyword evidence="5" id="KW-1185">Reference proteome</keyword>
<dbReference type="Pfam" id="PF02464">
    <property type="entry name" value="CinA"/>
    <property type="match status" value="1"/>
</dbReference>
<dbReference type="Proteomes" id="UP000196230">
    <property type="component" value="Unassembled WGS sequence"/>
</dbReference>
<dbReference type="SUPFAM" id="SSF142433">
    <property type="entry name" value="CinA-like"/>
    <property type="match status" value="1"/>
</dbReference>
<protein>
    <submittedName>
        <fullName evidence="3">CinA family protein</fullName>
    </submittedName>
    <submittedName>
        <fullName evidence="2">Molybdopterin binding motif, CinA N-terminal domain / C-terminal domain of CinA type S</fullName>
    </submittedName>
</protein>
<proteinExistence type="predicted"/>
<name>A0A1R4IMF2_9MICC</name>
<dbReference type="AlphaFoldDB" id="A0A1R4IMF2"/>
<dbReference type="EMBL" id="FUKP01000020">
    <property type="protein sequence ID" value="SJN20958.1"/>
    <property type="molecule type" value="Genomic_DNA"/>
</dbReference>
<evidence type="ECO:0000259" key="1">
    <source>
        <dbReference type="Pfam" id="PF02464"/>
    </source>
</evidence>
<accession>A0A1R4IMF2</accession>
<feature type="domain" description="CinA C-terminal" evidence="1">
    <location>
        <begin position="14"/>
        <end position="157"/>
    </location>
</feature>
<dbReference type="InterPro" id="IPR008136">
    <property type="entry name" value="CinA_C"/>
</dbReference>
<dbReference type="Proteomes" id="UP000297477">
    <property type="component" value="Unassembled WGS sequence"/>
</dbReference>
<reference evidence="2 4" key="1">
    <citation type="submission" date="2017-02" db="EMBL/GenBank/DDBJ databases">
        <authorList>
            <person name="Peterson S.W."/>
        </authorList>
    </citation>
    <scope>NUCLEOTIDE SEQUENCE [LARGE SCALE GENOMIC DNA]</scope>
    <source>
        <strain evidence="2 4">2B3F</strain>
    </source>
</reference>
<dbReference type="InterPro" id="IPR036653">
    <property type="entry name" value="CinA-like_C"/>
</dbReference>
<evidence type="ECO:0000313" key="5">
    <source>
        <dbReference type="Proteomes" id="UP000297477"/>
    </source>
</evidence>
<dbReference type="OrthoDB" id="1253990at2"/>
<dbReference type="Gene3D" id="3.90.950.20">
    <property type="entry name" value="CinA-like"/>
    <property type="match status" value="1"/>
</dbReference>
<sequence>MTTTAQPSAFLLALVRGLREQGLTLACAESLTAGRVAAAVADVPGASAVLQGGVVAYQNRVKHEVLGVDAQVLDTRGAVDPETARQMAAGARRLVGADIGVSTTGVAGPEPHQGKAVGTVWVGLAVGEDLADRAAVVVGERGEPQADGTVTAARLLRLDGDREEIRAQSTQAALAMVAELLGR</sequence>
<evidence type="ECO:0000313" key="4">
    <source>
        <dbReference type="Proteomes" id="UP000196230"/>
    </source>
</evidence>
<evidence type="ECO:0000313" key="3">
    <source>
        <dbReference type="EMBL" id="TFH98227.1"/>
    </source>
</evidence>
<reference evidence="3 5" key="2">
    <citation type="submission" date="2019-03" db="EMBL/GenBank/DDBJ databases">
        <title>Reclassification of Micrococcus aloeverae and Micrococcus yunnanensis as later heterotypic synonyms of Micrococcus luteus.</title>
        <authorList>
            <person name="Huang C.-H."/>
        </authorList>
    </citation>
    <scope>NUCLEOTIDE SEQUENCE [LARGE SCALE GENOMIC DNA]</scope>
    <source>
        <strain evidence="3 5">BCRC 12151</strain>
    </source>
</reference>
<dbReference type="NCBIfam" id="TIGR00199">
    <property type="entry name" value="PncC_domain"/>
    <property type="match status" value="1"/>
</dbReference>
<dbReference type="RefSeq" id="WP_067189870.1">
    <property type="nucleotide sequence ID" value="NZ_FUKP01000020.1"/>
</dbReference>
<organism evidence="2 4">
    <name type="scientific">Micrococcus lylae</name>
    <dbReference type="NCBI Taxonomy" id="1273"/>
    <lineage>
        <taxon>Bacteria</taxon>
        <taxon>Bacillati</taxon>
        <taxon>Actinomycetota</taxon>
        <taxon>Actinomycetes</taxon>
        <taxon>Micrococcales</taxon>
        <taxon>Micrococcaceae</taxon>
        <taxon>Micrococcus</taxon>
    </lineage>
</organism>
<dbReference type="EMBL" id="SPKT01000021">
    <property type="protein sequence ID" value="TFH98227.1"/>
    <property type="molecule type" value="Genomic_DNA"/>
</dbReference>